<dbReference type="Gene3D" id="2.60.40.1500">
    <property type="entry name" value="Glycosyl hydrolase domain, family 39"/>
    <property type="match status" value="1"/>
</dbReference>
<keyword evidence="2" id="KW-0378">Hydrolase</keyword>
<dbReference type="PROSITE" id="PS01027">
    <property type="entry name" value="GLYCOSYL_HYDROL_F39"/>
    <property type="match status" value="1"/>
</dbReference>
<feature type="signal peptide" evidence="5">
    <location>
        <begin position="1"/>
        <end position="16"/>
    </location>
</feature>
<dbReference type="SUPFAM" id="SSF51445">
    <property type="entry name" value="(Trans)glycosidases"/>
    <property type="match status" value="1"/>
</dbReference>
<feature type="active site" description="Proton donor" evidence="4">
    <location>
        <position position="173"/>
    </location>
</feature>
<dbReference type="InterPro" id="IPR017853">
    <property type="entry name" value="GH"/>
</dbReference>
<dbReference type="AlphaFoldDB" id="A0AAW2Z8G5"/>
<name>A0AAW2Z8G5_9EUKA</name>
<dbReference type="PRINTS" id="PR00745">
    <property type="entry name" value="GLHYDRLASE39"/>
</dbReference>
<reference evidence="7 8" key="1">
    <citation type="submission" date="2024-03" db="EMBL/GenBank/DDBJ databases">
        <title>The Acrasis kona genome and developmental transcriptomes reveal deep origins of eukaryotic multicellular pathways.</title>
        <authorList>
            <person name="Sheikh S."/>
            <person name="Fu C.-J."/>
            <person name="Brown M.W."/>
            <person name="Baldauf S.L."/>
        </authorList>
    </citation>
    <scope>NUCLEOTIDE SEQUENCE [LARGE SCALE GENOMIC DNA]</scope>
    <source>
        <strain evidence="7 8">ATCC MYA-3509</strain>
    </source>
</reference>
<proteinExistence type="inferred from homology"/>
<dbReference type="InterPro" id="IPR049166">
    <property type="entry name" value="GH39_cat"/>
</dbReference>
<dbReference type="SUPFAM" id="SSF51011">
    <property type="entry name" value="Glycosyl hydrolase domain"/>
    <property type="match status" value="1"/>
</dbReference>
<comment type="similarity">
    <text evidence="1">Belongs to the glycosyl hydrolase 39 family.</text>
</comment>
<gene>
    <name evidence="7" type="ORF">AKO1_011737</name>
</gene>
<feature type="domain" description="Glycosyl hydrolases family 39 N-terminal catalytic" evidence="6">
    <location>
        <begin position="26"/>
        <end position="451"/>
    </location>
</feature>
<dbReference type="InterPro" id="IPR000514">
    <property type="entry name" value="Glyco_hydro_39"/>
</dbReference>
<evidence type="ECO:0000313" key="7">
    <source>
        <dbReference type="EMBL" id="KAL0485431.1"/>
    </source>
</evidence>
<keyword evidence="8" id="KW-1185">Reference proteome</keyword>
<evidence type="ECO:0000256" key="3">
    <source>
        <dbReference type="ARBA" id="ARBA00023295"/>
    </source>
</evidence>
<protein>
    <submittedName>
        <fullName evidence="7">Beta-xylosidase</fullName>
    </submittedName>
</protein>
<dbReference type="GO" id="GO:0004553">
    <property type="term" value="F:hydrolase activity, hydrolyzing O-glycosyl compounds"/>
    <property type="evidence" value="ECO:0007669"/>
    <property type="project" value="InterPro"/>
</dbReference>
<evidence type="ECO:0000313" key="8">
    <source>
        <dbReference type="Proteomes" id="UP001431209"/>
    </source>
</evidence>
<dbReference type="PANTHER" id="PTHR12631">
    <property type="entry name" value="ALPHA-L-IDURONIDASE"/>
    <property type="match status" value="1"/>
</dbReference>
<dbReference type="GO" id="GO:0005975">
    <property type="term" value="P:carbohydrate metabolic process"/>
    <property type="evidence" value="ECO:0007669"/>
    <property type="project" value="InterPro"/>
</dbReference>
<evidence type="ECO:0000256" key="4">
    <source>
        <dbReference type="PIRSR" id="PIRSR600514-1"/>
    </source>
</evidence>
<dbReference type="Proteomes" id="UP001431209">
    <property type="component" value="Unassembled WGS sequence"/>
</dbReference>
<keyword evidence="3" id="KW-0326">Glycosidase</keyword>
<evidence type="ECO:0000256" key="5">
    <source>
        <dbReference type="SAM" id="SignalP"/>
    </source>
</evidence>
<dbReference type="InterPro" id="IPR051923">
    <property type="entry name" value="Glycosyl_Hydrolase_39"/>
</dbReference>
<dbReference type="Gene3D" id="3.20.20.80">
    <property type="entry name" value="Glycosidases"/>
    <property type="match status" value="1"/>
</dbReference>
<evidence type="ECO:0000259" key="6">
    <source>
        <dbReference type="Pfam" id="PF01229"/>
    </source>
</evidence>
<dbReference type="EMBL" id="JAOPGA020001138">
    <property type="protein sequence ID" value="KAL0485431.1"/>
    <property type="molecule type" value="Genomic_DNA"/>
</dbReference>
<dbReference type="Pfam" id="PF01229">
    <property type="entry name" value="Glyco_hydro_39"/>
    <property type="match status" value="1"/>
</dbReference>
<dbReference type="PANTHER" id="PTHR12631:SF10">
    <property type="entry name" value="BETA-XYLOSIDASE-LIKE PROTEIN-RELATED"/>
    <property type="match status" value="1"/>
</dbReference>
<organism evidence="7 8">
    <name type="scientific">Acrasis kona</name>
    <dbReference type="NCBI Taxonomy" id="1008807"/>
    <lineage>
        <taxon>Eukaryota</taxon>
        <taxon>Discoba</taxon>
        <taxon>Heterolobosea</taxon>
        <taxon>Tetramitia</taxon>
        <taxon>Eutetramitia</taxon>
        <taxon>Acrasidae</taxon>
        <taxon>Acrasis</taxon>
    </lineage>
</organism>
<sequence length="486" mass="55667">MKIVLLLLTFTAACLCADFILDTSLTTKFDHFWERCVGSGHAALALREDYRKHLKLAHDELGFKYVRFHGLFDDDMSVVKMPTDLSKYQYSFFNINSVFDFLLSIGMKPLIELSFMPTAFASGNATTMHYKGNITPPKEYKQWSDLIVAFTRHIIDRYGEQEVSSWPFEVWNEPNLKDVFWTSTQEEYFHFYQATAIAIKSVNNKLQVGGPSTAGSQWIPEFLNFTRHYDVPVDFISTHTYPTDEQPEERNALERITKRTREFVGDLPLYYTEWNCGLVEYGQGDQFHQDSSYTAPYIVSAMGRVGSHVDIFSYWTFSDIFEEQGMPPAPYIGAFGMMTKYGTRKASWRAFELLHKSGNKRIHLSGQDPTVDVLATTDGERNMIFVSNYEILNKVVDFKKKNIKVLGVPPVGKLTLTRVDAENASGYNAWLKMGQPTYPTKEQINIMEESSQLTYNNVVYQLEENGFSFNVSVPPYGLAVIGYKIK</sequence>
<dbReference type="InterPro" id="IPR049165">
    <property type="entry name" value="GH39_as"/>
</dbReference>
<comment type="caution">
    <text evidence="7">The sequence shown here is derived from an EMBL/GenBank/DDBJ whole genome shotgun (WGS) entry which is preliminary data.</text>
</comment>
<evidence type="ECO:0000256" key="1">
    <source>
        <dbReference type="ARBA" id="ARBA00008875"/>
    </source>
</evidence>
<keyword evidence="5" id="KW-0732">Signal</keyword>
<evidence type="ECO:0000256" key="2">
    <source>
        <dbReference type="ARBA" id="ARBA00022801"/>
    </source>
</evidence>
<feature type="chain" id="PRO_5044002677" evidence="5">
    <location>
        <begin position="17"/>
        <end position="486"/>
    </location>
</feature>
<accession>A0AAW2Z8G5</accession>